<feature type="domain" description="Bacteriophage Mx8 p63 C-terminal" evidence="1">
    <location>
        <begin position="200"/>
        <end position="292"/>
    </location>
</feature>
<dbReference type="AlphaFoldDB" id="A0A935T862"/>
<sequence>MTTKDETKVAGGIARAEKLTPQERSEIAKVAAATRWGAPKATHRGEIIIGETRIPCAVLDDGRRVLTENGISNALLGWRSGASKRLKKSSAEDGAPVPVFLAPERLKPFISREMIDGPLTPVTYIDGSKTIVGFDATILPTACEIWLRARDGGVLQDQQQDKVKRAEMLMRGLAHIGILALVDEATGYQEVRDKKALQAILDKYLAKELAAWAKRFPDEFYQQMFRLKGWAFNPLSVAKPGVVGKYTVDVVYERLAPGLVDQLEKLNPKTDTGTRKSRHHQWLSSDVGHPALAMHLHAVIGFMRVCSSWEQFLNLLDCAFPKKGHTIPLLFEYKDV</sequence>
<name>A0A935T862_9PROT</name>
<dbReference type="Pfam" id="PF10546">
    <property type="entry name" value="P63C"/>
    <property type="match status" value="1"/>
</dbReference>
<gene>
    <name evidence="2" type="ORF">IPK02_00970</name>
</gene>
<accession>A0A935T862</accession>
<reference evidence="2 3" key="1">
    <citation type="submission" date="2020-10" db="EMBL/GenBank/DDBJ databases">
        <title>Connecting structure to function with the recovery of over 1000 high-quality activated sludge metagenome-assembled genomes encoding full-length rRNA genes using long-read sequencing.</title>
        <authorList>
            <person name="Singleton C.M."/>
            <person name="Petriglieri F."/>
            <person name="Kristensen J.M."/>
            <person name="Kirkegaard R.H."/>
            <person name="Michaelsen T.Y."/>
            <person name="Andersen M.H."/>
            <person name="Karst S.M."/>
            <person name="Dueholm M.S."/>
            <person name="Nielsen P.H."/>
            <person name="Albertsen M."/>
        </authorList>
    </citation>
    <scope>NUCLEOTIDE SEQUENCE [LARGE SCALE GENOMIC DNA]</scope>
    <source>
        <strain evidence="2">Fred_18-Q3-R57-64_BAT3C.720</strain>
    </source>
</reference>
<dbReference type="EMBL" id="JADJOT010000001">
    <property type="protein sequence ID" value="MBK7952637.1"/>
    <property type="molecule type" value="Genomic_DNA"/>
</dbReference>
<evidence type="ECO:0000313" key="2">
    <source>
        <dbReference type="EMBL" id="MBK7952637.1"/>
    </source>
</evidence>
<dbReference type="Proteomes" id="UP000706151">
    <property type="component" value="Unassembled WGS sequence"/>
</dbReference>
<evidence type="ECO:0000259" key="1">
    <source>
        <dbReference type="Pfam" id="PF10546"/>
    </source>
</evidence>
<protein>
    <submittedName>
        <fullName evidence="2">P63C domain-containing protein</fullName>
    </submittedName>
</protein>
<proteinExistence type="predicted"/>
<comment type="caution">
    <text evidence="2">The sequence shown here is derived from an EMBL/GenBank/DDBJ whole genome shotgun (WGS) entry which is preliminary data.</text>
</comment>
<evidence type="ECO:0000313" key="3">
    <source>
        <dbReference type="Proteomes" id="UP000706151"/>
    </source>
</evidence>
<organism evidence="2 3">
    <name type="scientific">Candidatus Accumulibacter affinis</name>
    <dbReference type="NCBI Taxonomy" id="2954384"/>
    <lineage>
        <taxon>Bacteria</taxon>
        <taxon>Pseudomonadati</taxon>
        <taxon>Pseudomonadota</taxon>
        <taxon>Betaproteobacteria</taxon>
        <taxon>Candidatus Accumulibacter</taxon>
    </lineage>
</organism>
<dbReference type="InterPro" id="IPR018874">
    <property type="entry name" value="Phage_Mx8_p63_C"/>
</dbReference>